<dbReference type="EMBL" id="KK454643">
    <property type="protein sequence ID" value="KFQ75626.1"/>
    <property type="molecule type" value="Genomic_DNA"/>
</dbReference>
<dbReference type="AlphaFoldDB" id="A0A091TIG6"/>
<accession>A0A091TIG6</accession>
<evidence type="ECO:0000313" key="2">
    <source>
        <dbReference type="Proteomes" id="UP000053638"/>
    </source>
</evidence>
<feature type="non-terminal residue" evidence="1">
    <location>
        <position position="1"/>
    </location>
</feature>
<dbReference type="PhylomeDB" id="A0A091TIG6"/>
<keyword evidence="2" id="KW-1185">Reference proteome</keyword>
<sequence length="245" mass="28195">DLDKLEEWAHVSLMRSNKAKCRVPHLGQGNALYQSRLEDEGIESSPAKKDLGVLVDEKPDMSQQYALAAQKANHILGCIQSSVASRSRDVILLLYSTLVRPRLESYIQLWSPQHRKDMDLLEQVQRRATTMIQGMEDLSYEERLRELGMFSLEKRRLRGDLIAAFPHLKGASKKDRDRLFSRACCDRTRANGFKLKEGRFQLDLRKKFVTLRVVKHWPRLPRAVVDAPSLETFQVRLDGALNNLI</sequence>
<organism evidence="1 2">
    <name type="scientific">Phaethon lepturus</name>
    <name type="common">White-tailed tropicbird</name>
    <dbReference type="NCBI Taxonomy" id="97097"/>
    <lineage>
        <taxon>Eukaryota</taxon>
        <taxon>Metazoa</taxon>
        <taxon>Chordata</taxon>
        <taxon>Craniata</taxon>
        <taxon>Vertebrata</taxon>
        <taxon>Euteleostomi</taxon>
        <taxon>Archelosauria</taxon>
        <taxon>Archosauria</taxon>
        <taxon>Dinosauria</taxon>
        <taxon>Saurischia</taxon>
        <taxon>Theropoda</taxon>
        <taxon>Coelurosauria</taxon>
        <taxon>Aves</taxon>
        <taxon>Neognathae</taxon>
        <taxon>Neoaves</taxon>
        <taxon>Phaethontimorphae</taxon>
        <taxon>Phaethontiformes</taxon>
        <taxon>Phaethontidae</taxon>
        <taxon>Phaethon</taxon>
    </lineage>
</organism>
<dbReference type="PRINTS" id="PR01345">
    <property type="entry name" value="CERVTRCPTASE"/>
</dbReference>
<evidence type="ECO:0000313" key="1">
    <source>
        <dbReference type="EMBL" id="KFQ75626.1"/>
    </source>
</evidence>
<reference evidence="1 2" key="1">
    <citation type="submission" date="2014-04" db="EMBL/GenBank/DDBJ databases">
        <title>Genome evolution of avian class.</title>
        <authorList>
            <person name="Zhang G."/>
            <person name="Li C."/>
        </authorList>
    </citation>
    <scope>NUCLEOTIDE SEQUENCE [LARGE SCALE GENOMIC DNA]</scope>
    <source>
        <strain evidence="1">BGI_N335</strain>
    </source>
</reference>
<proteinExistence type="predicted"/>
<feature type="non-terminal residue" evidence="1">
    <location>
        <position position="245"/>
    </location>
</feature>
<dbReference type="PANTHER" id="PTHR33332">
    <property type="entry name" value="REVERSE TRANSCRIPTASE DOMAIN-CONTAINING PROTEIN"/>
    <property type="match status" value="1"/>
</dbReference>
<gene>
    <name evidence="1" type="ORF">N335_03483</name>
</gene>
<dbReference type="Proteomes" id="UP000053638">
    <property type="component" value="Unassembled WGS sequence"/>
</dbReference>
<name>A0A091TIG6_PHALP</name>
<protein>
    <submittedName>
        <fullName evidence="1">Uncharacterized protein</fullName>
    </submittedName>
</protein>